<dbReference type="EMBL" id="JBCITK010000001">
    <property type="protein sequence ID" value="MEN0643622.1"/>
    <property type="molecule type" value="Genomic_DNA"/>
</dbReference>
<reference evidence="2 3" key="1">
    <citation type="submission" date="2024-03" db="EMBL/GenBank/DDBJ databases">
        <title>Bacilli Hybrid Assemblies.</title>
        <authorList>
            <person name="Kovac J."/>
        </authorList>
    </citation>
    <scope>NUCLEOTIDE SEQUENCE [LARGE SCALE GENOMIC DNA]</scope>
    <source>
        <strain evidence="2 3">FSL R7-0666</strain>
    </source>
</reference>
<accession>A0ABU9VJ08</accession>
<keyword evidence="2" id="KW-0456">Lyase</keyword>
<evidence type="ECO:0000313" key="2">
    <source>
        <dbReference type="EMBL" id="MEN0643622.1"/>
    </source>
</evidence>
<dbReference type="InterPro" id="IPR003754">
    <property type="entry name" value="4pyrrol_synth_uPrphyn_synth"/>
</dbReference>
<dbReference type="NCBIfam" id="NF004584">
    <property type="entry name" value="PRK05928.2-1"/>
    <property type="match status" value="1"/>
</dbReference>
<dbReference type="CDD" id="cd06578">
    <property type="entry name" value="HemD"/>
    <property type="match status" value="1"/>
</dbReference>
<dbReference type="SUPFAM" id="SSF69618">
    <property type="entry name" value="HemD-like"/>
    <property type="match status" value="1"/>
</dbReference>
<dbReference type="InterPro" id="IPR039793">
    <property type="entry name" value="UROS/Hem4"/>
</dbReference>
<dbReference type="PANTHER" id="PTHR40082">
    <property type="entry name" value="BLR5956 PROTEIN"/>
    <property type="match status" value="1"/>
</dbReference>
<protein>
    <submittedName>
        <fullName evidence="2">Uroporphyrinogen-III synthase</fullName>
        <ecNumber evidence="2">4.2.1.75</ecNumber>
    </submittedName>
</protein>
<sequence>MKSLTNCHIALTASRKTEEMQTIIRKQGGTSEVRSLQGTVFLAELEVAEEFKETIFKKPDIFIFTTGIGTETLFRLAEKEKFDAELFEALKQSTIAARGYKTHAVLKKYGFTPDLRDEDGTTSGLIKVMENVPLEDKRVMVQLHGMNAPVLHSFLEEKGATIKEILPYQHISVNEGDVLILLDELLNGRYDAIAFTTAIQARELFTIASKYDKKQSLLTLFEEGVLAVSVGKVTSEELHSHGVKRVVSPEIERMGAMFVELGNYMKQTKG</sequence>
<dbReference type="PANTHER" id="PTHR40082:SF1">
    <property type="entry name" value="BLR5956 PROTEIN"/>
    <property type="match status" value="1"/>
</dbReference>
<comment type="caution">
    <text evidence="2">The sequence shown here is derived from an EMBL/GenBank/DDBJ whole genome shotgun (WGS) entry which is preliminary data.</text>
</comment>
<dbReference type="GO" id="GO:0004852">
    <property type="term" value="F:uroporphyrinogen-III synthase activity"/>
    <property type="evidence" value="ECO:0007669"/>
    <property type="project" value="UniProtKB-EC"/>
</dbReference>
<keyword evidence="3" id="KW-1185">Reference proteome</keyword>
<organism evidence="2 3">
    <name type="scientific">Alkalicoccobacillus gibsonii</name>
    <dbReference type="NCBI Taxonomy" id="79881"/>
    <lineage>
        <taxon>Bacteria</taxon>
        <taxon>Bacillati</taxon>
        <taxon>Bacillota</taxon>
        <taxon>Bacilli</taxon>
        <taxon>Bacillales</taxon>
        <taxon>Bacillaceae</taxon>
        <taxon>Alkalicoccobacillus</taxon>
    </lineage>
</organism>
<dbReference type="EC" id="4.2.1.75" evidence="2"/>
<name>A0ABU9VJ08_9BACI</name>
<proteinExistence type="predicted"/>
<dbReference type="Pfam" id="PF02602">
    <property type="entry name" value="HEM4"/>
    <property type="match status" value="1"/>
</dbReference>
<evidence type="ECO:0000259" key="1">
    <source>
        <dbReference type="Pfam" id="PF02602"/>
    </source>
</evidence>
<evidence type="ECO:0000313" key="3">
    <source>
        <dbReference type="Proteomes" id="UP001418796"/>
    </source>
</evidence>
<dbReference type="RefSeq" id="WP_343130517.1">
    <property type="nucleotide sequence ID" value="NZ_JBCITK010000001.1"/>
</dbReference>
<dbReference type="Gene3D" id="3.40.50.10090">
    <property type="match status" value="2"/>
</dbReference>
<feature type="domain" description="Tetrapyrrole biosynthesis uroporphyrinogen III synthase" evidence="1">
    <location>
        <begin position="19"/>
        <end position="258"/>
    </location>
</feature>
<gene>
    <name evidence="2" type="ORF">MKY91_10740</name>
</gene>
<dbReference type="Proteomes" id="UP001418796">
    <property type="component" value="Unassembled WGS sequence"/>
</dbReference>
<dbReference type="InterPro" id="IPR036108">
    <property type="entry name" value="4pyrrol_syn_uPrphyn_synt_sf"/>
</dbReference>